<evidence type="ECO:0000313" key="3">
    <source>
        <dbReference type="Proteomes" id="UP000245119"/>
    </source>
</evidence>
<reference evidence="2 3" key="1">
    <citation type="submission" date="2018-04" db="EMBL/GenBank/DDBJ databases">
        <title>The genome of golden apple snail Pomacea canaliculata provides insight into stress tolerance and invasive adaptation.</title>
        <authorList>
            <person name="Liu C."/>
            <person name="Liu B."/>
            <person name="Ren Y."/>
            <person name="Zhang Y."/>
            <person name="Wang H."/>
            <person name="Li S."/>
            <person name="Jiang F."/>
            <person name="Yin L."/>
            <person name="Zhang G."/>
            <person name="Qian W."/>
            <person name="Fan W."/>
        </authorList>
    </citation>
    <scope>NUCLEOTIDE SEQUENCE [LARGE SCALE GENOMIC DNA]</scope>
    <source>
        <strain evidence="2">SZHN2017</strain>
        <tissue evidence="2">Muscle</tissue>
    </source>
</reference>
<organism evidence="2 3">
    <name type="scientific">Pomacea canaliculata</name>
    <name type="common">Golden apple snail</name>
    <dbReference type="NCBI Taxonomy" id="400727"/>
    <lineage>
        <taxon>Eukaryota</taxon>
        <taxon>Metazoa</taxon>
        <taxon>Spiralia</taxon>
        <taxon>Lophotrochozoa</taxon>
        <taxon>Mollusca</taxon>
        <taxon>Gastropoda</taxon>
        <taxon>Caenogastropoda</taxon>
        <taxon>Architaenioglossa</taxon>
        <taxon>Ampullarioidea</taxon>
        <taxon>Ampullariidae</taxon>
        <taxon>Pomacea</taxon>
    </lineage>
</organism>
<comment type="caution">
    <text evidence="2">The sequence shown here is derived from an EMBL/GenBank/DDBJ whole genome shotgun (WGS) entry which is preliminary data.</text>
</comment>
<evidence type="ECO:0000313" key="2">
    <source>
        <dbReference type="EMBL" id="PVD19240.1"/>
    </source>
</evidence>
<dbReference type="STRING" id="400727.A0A2T7NDI5"/>
<keyword evidence="1" id="KW-0472">Membrane</keyword>
<proteinExistence type="predicted"/>
<accession>A0A2T7NDI5</accession>
<dbReference type="SUPFAM" id="SSF81321">
    <property type="entry name" value="Family A G protein-coupled receptor-like"/>
    <property type="match status" value="1"/>
</dbReference>
<name>A0A2T7NDI5_POMCA</name>
<sequence>MVSLVLGSWWYDLWLASLVRYRLVAVQAGFSLASNFISMFIAVDRCLCVLFPLHLQRMRISFKHTISVVVIGCVVNCLGIQSLAFMYDVTCAVYVGKTMNTTDVIITPRADERSARAQLFPQLFRVRYLEFKVQGHSGENFVL</sequence>
<keyword evidence="3" id="KW-1185">Reference proteome</keyword>
<keyword evidence="1" id="KW-0812">Transmembrane</keyword>
<dbReference type="AlphaFoldDB" id="A0A2T7NDI5"/>
<evidence type="ECO:0000256" key="1">
    <source>
        <dbReference type="SAM" id="Phobius"/>
    </source>
</evidence>
<feature type="transmembrane region" description="Helical" evidence="1">
    <location>
        <begin position="64"/>
        <end position="87"/>
    </location>
</feature>
<protein>
    <submittedName>
        <fullName evidence="2">Uncharacterized protein</fullName>
    </submittedName>
</protein>
<dbReference type="OrthoDB" id="6206678at2759"/>
<feature type="transmembrane region" description="Helical" evidence="1">
    <location>
        <begin position="20"/>
        <end position="43"/>
    </location>
</feature>
<dbReference type="EMBL" id="PZQS01000013">
    <property type="protein sequence ID" value="PVD19240.1"/>
    <property type="molecule type" value="Genomic_DNA"/>
</dbReference>
<keyword evidence="1" id="KW-1133">Transmembrane helix</keyword>
<dbReference type="Gene3D" id="1.20.1070.10">
    <property type="entry name" value="Rhodopsin 7-helix transmembrane proteins"/>
    <property type="match status" value="1"/>
</dbReference>
<dbReference type="Proteomes" id="UP000245119">
    <property type="component" value="Linkage Group LG13"/>
</dbReference>
<gene>
    <name evidence="2" type="ORF">C0Q70_19726</name>
</gene>